<dbReference type="PROSITE" id="PS51257">
    <property type="entry name" value="PROKAR_LIPOPROTEIN"/>
    <property type="match status" value="1"/>
</dbReference>
<accession>A0ABW2IL79</accession>
<protein>
    <submittedName>
        <fullName evidence="3">Uncharacterized protein</fullName>
    </submittedName>
</protein>
<feature type="region of interest" description="Disordered" evidence="1">
    <location>
        <begin position="147"/>
        <end position="169"/>
    </location>
</feature>
<gene>
    <name evidence="3" type="ORF">ACFQS8_09050</name>
</gene>
<feature type="signal peptide" evidence="2">
    <location>
        <begin position="1"/>
        <end position="21"/>
    </location>
</feature>
<feature type="chain" id="PRO_5045418287" evidence="2">
    <location>
        <begin position="22"/>
        <end position="286"/>
    </location>
</feature>
<evidence type="ECO:0000256" key="1">
    <source>
        <dbReference type="SAM" id="MobiDB-lite"/>
    </source>
</evidence>
<dbReference type="Proteomes" id="UP001596492">
    <property type="component" value="Unassembled WGS sequence"/>
</dbReference>
<name>A0ABW2IL79_9PROT</name>
<reference evidence="4" key="1">
    <citation type="journal article" date="2019" name="Int. J. Syst. Evol. Microbiol.">
        <title>The Global Catalogue of Microorganisms (GCM) 10K type strain sequencing project: providing services to taxonomists for standard genome sequencing and annotation.</title>
        <authorList>
            <consortium name="The Broad Institute Genomics Platform"/>
            <consortium name="The Broad Institute Genome Sequencing Center for Infectious Disease"/>
            <person name="Wu L."/>
            <person name="Ma J."/>
        </authorList>
    </citation>
    <scope>NUCLEOTIDE SEQUENCE [LARGE SCALE GENOMIC DNA]</scope>
    <source>
        <strain evidence="4">CCUG 51308</strain>
    </source>
</reference>
<organism evidence="3 4">
    <name type="scientific">Hirschia litorea</name>
    <dbReference type="NCBI Taxonomy" id="1199156"/>
    <lineage>
        <taxon>Bacteria</taxon>
        <taxon>Pseudomonadati</taxon>
        <taxon>Pseudomonadota</taxon>
        <taxon>Alphaproteobacteria</taxon>
        <taxon>Hyphomonadales</taxon>
        <taxon>Hyphomonadaceae</taxon>
        <taxon>Hirschia</taxon>
    </lineage>
</organism>
<dbReference type="RefSeq" id="WP_382167001.1">
    <property type="nucleotide sequence ID" value="NZ_JBHTBR010000005.1"/>
</dbReference>
<keyword evidence="4" id="KW-1185">Reference proteome</keyword>
<evidence type="ECO:0000256" key="2">
    <source>
        <dbReference type="SAM" id="SignalP"/>
    </source>
</evidence>
<evidence type="ECO:0000313" key="3">
    <source>
        <dbReference type="EMBL" id="MFC7291759.1"/>
    </source>
</evidence>
<evidence type="ECO:0000313" key="4">
    <source>
        <dbReference type="Proteomes" id="UP001596492"/>
    </source>
</evidence>
<comment type="caution">
    <text evidence="3">The sequence shown here is derived from an EMBL/GenBank/DDBJ whole genome shotgun (WGS) entry which is preliminary data.</text>
</comment>
<sequence>MDRRSALKLLGATAASMSAGALGGCATTQPMHTPFDVNNPEDLHLMHRKLAYTLDDRLVYWNIDAVRMGFRDGQLTPFWNMHVGLIYKIEDISQFRYRVNYFMKIFYSDLKTGKLLETFDNPYTGETREVMQPKLVKSKSVFGLRGIERPESKDGDESKNGPSVRHDEIGPAKVIGDDVWLNSDSVFRAETPNRFGHLVQVNDWSTYHGSMRQISDPNVMSAPATHTFNDLNTFNHDWVGMKGVDAWSISRGFGRKSHNVDGMPEAWKAFMAKNHSDILSDNPDFS</sequence>
<keyword evidence="2" id="KW-0732">Signal</keyword>
<dbReference type="EMBL" id="JBHTBR010000005">
    <property type="protein sequence ID" value="MFC7291759.1"/>
    <property type="molecule type" value="Genomic_DNA"/>
</dbReference>
<proteinExistence type="predicted"/>